<dbReference type="RefSeq" id="XP_002765550.1">
    <property type="nucleotide sequence ID" value="XM_002765504.1"/>
</dbReference>
<dbReference type="Proteomes" id="UP000007800">
    <property type="component" value="Unassembled WGS sequence"/>
</dbReference>
<evidence type="ECO:0008006" key="4">
    <source>
        <dbReference type="Google" id="ProtNLM"/>
    </source>
</evidence>
<organism evidence="3">
    <name type="scientific">Perkinsus marinus (strain ATCC 50983 / TXsc)</name>
    <dbReference type="NCBI Taxonomy" id="423536"/>
    <lineage>
        <taxon>Eukaryota</taxon>
        <taxon>Sar</taxon>
        <taxon>Alveolata</taxon>
        <taxon>Perkinsozoa</taxon>
        <taxon>Perkinsea</taxon>
        <taxon>Perkinsida</taxon>
        <taxon>Perkinsidae</taxon>
        <taxon>Perkinsus</taxon>
    </lineage>
</organism>
<evidence type="ECO:0000313" key="2">
    <source>
        <dbReference type="EMBL" id="EEQ98267.1"/>
    </source>
</evidence>
<dbReference type="CDD" id="cd22971">
    <property type="entry name" value="DD_RIIAD1"/>
    <property type="match status" value="1"/>
</dbReference>
<feature type="region of interest" description="Disordered" evidence="1">
    <location>
        <begin position="1"/>
        <end position="21"/>
    </location>
</feature>
<accession>C5LYM9</accession>
<reference evidence="2 3" key="1">
    <citation type="submission" date="2008-07" db="EMBL/GenBank/DDBJ databases">
        <authorList>
            <person name="El-Sayed N."/>
            <person name="Caler E."/>
            <person name="Inman J."/>
            <person name="Amedeo P."/>
            <person name="Hass B."/>
            <person name="Wortman J."/>
        </authorList>
    </citation>
    <scope>NUCLEOTIDE SEQUENCE [LARGE SCALE GENOMIC DNA]</scope>
    <source>
        <strain evidence="3">ATCC 50983 / TXsc</strain>
    </source>
</reference>
<dbReference type="InParanoid" id="C5LYM9"/>
<dbReference type="InterPro" id="IPR059162">
    <property type="entry name" value="RIIAD1"/>
</dbReference>
<dbReference type="OMA" id="LSNEQYM"/>
<keyword evidence="3" id="KW-1185">Reference proteome</keyword>
<dbReference type="EMBL" id="GG686808">
    <property type="protein sequence ID" value="EEQ98267.1"/>
    <property type="molecule type" value="Genomic_DNA"/>
</dbReference>
<evidence type="ECO:0000313" key="3">
    <source>
        <dbReference type="Proteomes" id="UP000007800"/>
    </source>
</evidence>
<evidence type="ECO:0000256" key="1">
    <source>
        <dbReference type="SAM" id="MobiDB-lite"/>
    </source>
</evidence>
<proteinExistence type="predicted"/>
<dbReference type="OrthoDB" id="10249338at2759"/>
<dbReference type="Gene3D" id="1.20.890.10">
    <property type="entry name" value="cAMP-dependent protein kinase regulatory subunit, dimerization-anchoring domain"/>
    <property type="match status" value="1"/>
</dbReference>
<protein>
    <recommendedName>
        <fullName evidence="4">RIIa domain-containing protein</fullName>
    </recommendedName>
</protein>
<dbReference type="GeneID" id="9040709"/>
<gene>
    <name evidence="2" type="ORF">Pmar_PMAR002087</name>
</gene>
<feature type="compositionally biased region" description="Polar residues" evidence="1">
    <location>
        <begin position="1"/>
        <end position="10"/>
    </location>
</feature>
<dbReference type="SUPFAM" id="SSF47391">
    <property type="entry name" value="Dimerization-anchoring domain of cAMP-dependent PK regulatory subunit"/>
    <property type="match status" value="1"/>
</dbReference>
<sequence length="91" mass="10343">MSGSLESTSAAKKMPPRATGRLVADLCSKEAQLSEDQKKKLHAKQVSMFLSNEQYMQAHPELRQLISTFIRRALEDRPENVVVYAAEFFTR</sequence>
<dbReference type="AlphaFoldDB" id="C5LYM9"/>
<name>C5LYM9_PERM5</name>